<comment type="caution">
    <text evidence="5">The sequence shown here is derived from an EMBL/GenBank/DDBJ whole genome shotgun (WGS) entry which is preliminary data.</text>
</comment>
<dbReference type="SUPFAM" id="SSF48452">
    <property type="entry name" value="TPR-like"/>
    <property type="match status" value="1"/>
</dbReference>
<dbReference type="Proteomes" id="UP000674217">
    <property type="component" value="Unassembled WGS sequence"/>
</dbReference>
<gene>
    <name evidence="5" type="ORF">J3S90_05740</name>
</gene>
<keyword evidence="2" id="KW-0472">Membrane</keyword>
<dbReference type="RefSeq" id="WP_210645370.1">
    <property type="nucleotide sequence ID" value="NZ_JAGFBU010000001.1"/>
</dbReference>
<dbReference type="Pfam" id="PF00515">
    <property type="entry name" value="TPR_1"/>
    <property type="match status" value="1"/>
</dbReference>
<proteinExistence type="predicted"/>
<feature type="transmembrane region" description="Helical" evidence="2">
    <location>
        <begin position="154"/>
        <end position="176"/>
    </location>
</feature>
<keyword evidence="1" id="KW-0802">TPR repeat</keyword>
<protein>
    <submittedName>
        <fullName evidence="5">Tetratricopeptide repeat protein</fullName>
    </submittedName>
</protein>
<organism evidence="5 6">
    <name type="scientific">Flavobacterium flabelliforme</name>
    <dbReference type="NCBI Taxonomy" id="2816119"/>
    <lineage>
        <taxon>Bacteria</taxon>
        <taxon>Pseudomonadati</taxon>
        <taxon>Bacteroidota</taxon>
        <taxon>Flavobacteriia</taxon>
        <taxon>Flavobacteriales</taxon>
        <taxon>Flavobacteriaceae</taxon>
        <taxon>Flavobacterium</taxon>
    </lineage>
</organism>
<name>A0ABS5CRQ3_9FLAO</name>
<reference evidence="5 6" key="1">
    <citation type="submission" date="2021-03" db="EMBL/GenBank/DDBJ databases">
        <title>Flavobacterium Flabelliformis Sp. Nov. And Flavobacterium Geliluteum Sp. Nov., Two Novel Multidrug Resistant Psychrophilic Species Isolated From Antarctica.</title>
        <authorList>
            <person name="Kralova S."/>
            <person name="Busse H.J."/>
            <person name="Bezdicek M."/>
            <person name="Nykrynova M."/>
            <person name="Kroupova E."/>
            <person name="Krsek D."/>
            <person name="Sedlacek I."/>
        </authorList>
    </citation>
    <scope>NUCLEOTIDE SEQUENCE [LARGE SCALE GENOMIC DNA]</scope>
    <source>
        <strain evidence="5 6">P4023</strain>
    </source>
</reference>
<keyword evidence="3" id="KW-0732">Signal</keyword>
<keyword evidence="2" id="KW-1133">Transmembrane helix</keyword>
<dbReference type="SMART" id="SM00287">
    <property type="entry name" value="SH3b"/>
    <property type="match status" value="1"/>
</dbReference>
<evidence type="ECO:0000256" key="2">
    <source>
        <dbReference type="SAM" id="Phobius"/>
    </source>
</evidence>
<dbReference type="SMART" id="SM00028">
    <property type="entry name" value="TPR"/>
    <property type="match status" value="2"/>
</dbReference>
<dbReference type="Gene3D" id="1.25.40.10">
    <property type="entry name" value="Tetratricopeptide repeat domain"/>
    <property type="match status" value="1"/>
</dbReference>
<feature type="transmembrane region" description="Helical" evidence="2">
    <location>
        <begin position="126"/>
        <end position="147"/>
    </location>
</feature>
<feature type="signal peptide" evidence="3">
    <location>
        <begin position="1"/>
        <end position="17"/>
    </location>
</feature>
<sequence length="247" mass="28478">MKNILYLFLLSTQFFFAQNGFEKGNTLYEKGSYADAAVAYESVLNSNQHSAELYFNLANTYYKLNKVAPAIYYYEKALVLNPKDQESQNNLKFANKRTIDEIKVIPKVGFAKLVRDFTGIYHYNTWAWATIGLATLFLLFFIGYYFLQITVWKRLFFIGMFLAILLMLITVSSAIFEKKYFDTEKPAIIFAEMANVKSEPRDGGKPLFLLHEGTKVYVEEVIGKWKKIQLTDGSEGWIESSSIKEVK</sequence>
<feature type="repeat" description="TPR" evidence="1">
    <location>
        <begin position="51"/>
        <end position="84"/>
    </location>
</feature>
<evidence type="ECO:0000313" key="6">
    <source>
        <dbReference type="Proteomes" id="UP000674217"/>
    </source>
</evidence>
<feature type="domain" description="SH3b" evidence="4">
    <location>
        <begin position="184"/>
        <end position="246"/>
    </location>
</feature>
<keyword evidence="2" id="KW-0812">Transmembrane</keyword>
<dbReference type="InterPro" id="IPR019734">
    <property type="entry name" value="TPR_rpt"/>
</dbReference>
<evidence type="ECO:0000259" key="4">
    <source>
        <dbReference type="SMART" id="SM00287"/>
    </source>
</evidence>
<evidence type="ECO:0000313" key="5">
    <source>
        <dbReference type="EMBL" id="MBP4141301.1"/>
    </source>
</evidence>
<dbReference type="Gene3D" id="2.30.30.40">
    <property type="entry name" value="SH3 Domains"/>
    <property type="match status" value="1"/>
</dbReference>
<dbReference type="EMBL" id="JAGFBU010000001">
    <property type="protein sequence ID" value="MBP4141301.1"/>
    <property type="molecule type" value="Genomic_DNA"/>
</dbReference>
<dbReference type="InterPro" id="IPR003646">
    <property type="entry name" value="SH3-like_bac-type"/>
</dbReference>
<dbReference type="PROSITE" id="PS50293">
    <property type="entry name" value="TPR_REGION"/>
    <property type="match status" value="1"/>
</dbReference>
<evidence type="ECO:0000256" key="1">
    <source>
        <dbReference type="PROSITE-ProRule" id="PRU00339"/>
    </source>
</evidence>
<evidence type="ECO:0000256" key="3">
    <source>
        <dbReference type="SAM" id="SignalP"/>
    </source>
</evidence>
<dbReference type="PROSITE" id="PS50005">
    <property type="entry name" value="TPR"/>
    <property type="match status" value="1"/>
</dbReference>
<accession>A0ABS5CRQ3</accession>
<dbReference type="InterPro" id="IPR011990">
    <property type="entry name" value="TPR-like_helical_dom_sf"/>
</dbReference>
<feature type="chain" id="PRO_5046660300" evidence="3">
    <location>
        <begin position="18"/>
        <end position="247"/>
    </location>
</feature>
<keyword evidence="6" id="KW-1185">Reference proteome</keyword>